<feature type="compositionally biased region" description="Basic and acidic residues" evidence="1">
    <location>
        <begin position="87"/>
        <end position="101"/>
    </location>
</feature>
<organism evidence="2">
    <name type="scientific">hydrothermal vent metagenome</name>
    <dbReference type="NCBI Taxonomy" id="652676"/>
    <lineage>
        <taxon>unclassified sequences</taxon>
        <taxon>metagenomes</taxon>
        <taxon>ecological metagenomes</taxon>
    </lineage>
</organism>
<dbReference type="AlphaFoldDB" id="A0A3B1CJH8"/>
<sequence length="121" mass="13210">MGLADKARDAVGFGISQVTGFMKILKLKLRIIGFADKRNGLFMKLGEITYKASKNGADPMPQERSASYIEEIKITELEISSAENDINKCKSKSGSERDTFMARKRAGSGEPGAQAEDKYGV</sequence>
<gene>
    <name evidence="2" type="ORF">MNBD_NITROSPINAE04-88</name>
</gene>
<name>A0A3B1CJH8_9ZZZZ</name>
<evidence type="ECO:0000256" key="1">
    <source>
        <dbReference type="SAM" id="MobiDB-lite"/>
    </source>
</evidence>
<accession>A0A3B1CJH8</accession>
<feature type="region of interest" description="Disordered" evidence="1">
    <location>
        <begin position="87"/>
        <end position="121"/>
    </location>
</feature>
<protein>
    <submittedName>
        <fullName evidence="2">Uncharacterized protein</fullName>
    </submittedName>
</protein>
<proteinExistence type="predicted"/>
<reference evidence="2" key="1">
    <citation type="submission" date="2018-06" db="EMBL/GenBank/DDBJ databases">
        <authorList>
            <person name="Zhirakovskaya E."/>
        </authorList>
    </citation>
    <scope>NUCLEOTIDE SEQUENCE</scope>
</reference>
<dbReference type="EMBL" id="UOGA01000230">
    <property type="protein sequence ID" value="VAX22810.1"/>
    <property type="molecule type" value="Genomic_DNA"/>
</dbReference>
<evidence type="ECO:0000313" key="2">
    <source>
        <dbReference type="EMBL" id="VAX22810.1"/>
    </source>
</evidence>